<evidence type="ECO:0000256" key="8">
    <source>
        <dbReference type="ARBA" id="ARBA00023054"/>
    </source>
</evidence>
<feature type="domain" description="Kinetochore protein Nuf2 N-terminal" evidence="14">
    <location>
        <begin position="64"/>
        <end position="199"/>
    </location>
</feature>
<keyword evidence="4" id="KW-0158">Chromosome</keyword>
<dbReference type="GO" id="GO:0005634">
    <property type="term" value="C:nucleus"/>
    <property type="evidence" value="ECO:0007669"/>
    <property type="project" value="UniProtKB-SubCell"/>
</dbReference>
<dbReference type="GO" id="GO:0051301">
    <property type="term" value="P:cell division"/>
    <property type="evidence" value="ECO:0007669"/>
    <property type="project" value="UniProtKB-KW"/>
</dbReference>
<feature type="region of interest" description="Disordered" evidence="13">
    <location>
        <begin position="503"/>
        <end position="534"/>
    </location>
</feature>
<keyword evidence="8 12" id="KW-0175">Coiled coil</keyword>
<proteinExistence type="inferred from homology"/>
<dbReference type="GO" id="GO:0045132">
    <property type="term" value="P:meiotic chromosome segregation"/>
    <property type="evidence" value="ECO:0007669"/>
    <property type="project" value="TreeGrafter"/>
</dbReference>
<evidence type="ECO:0000259" key="14">
    <source>
        <dbReference type="Pfam" id="PF03800"/>
    </source>
</evidence>
<dbReference type="PANTHER" id="PTHR21650:SF2">
    <property type="entry name" value="KINETOCHORE PROTEIN NUF2"/>
    <property type="match status" value="1"/>
</dbReference>
<evidence type="ECO:0000256" key="5">
    <source>
        <dbReference type="ARBA" id="ARBA00022618"/>
    </source>
</evidence>
<dbReference type="Gene3D" id="1.10.418.60">
    <property type="entry name" value="Ncd80 complex, Nuf2 subunit"/>
    <property type="match status" value="1"/>
</dbReference>
<evidence type="ECO:0000256" key="4">
    <source>
        <dbReference type="ARBA" id="ARBA00022454"/>
    </source>
</evidence>
<dbReference type="GO" id="GO:0031262">
    <property type="term" value="C:Ndc80 complex"/>
    <property type="evidence" value="ECO:0007669"/>
    <property type="project" value="InterPro"/>
</dbReference>
<evidence type="ECO:0000256" key="13">
    <source>
        <dbReference type="SAM" id="MobiDB-lite"/>
    </source>
</evidence>
<dbReference type="GO" id="GO:0007052">
    <property type="term" value="P:mitotic spindle organization"/>
    <property type="evidence" value="ECO:0007669"/>
    <property type="project" value="TreeGrafter"/>
</dbReference>
<sequence length="534" mass="59860">MVHSSAAPPSLRCFGRFPTAAASAAASAAGPSLPERAMYRGGAPTTPYGSRGPVTPKSQKKSNHYSFPILTVKEILTCLAELNFSISEEELLHCDKHVATVRRIFENLLEALSGTRKEELHMPVFTAHQNMSWSQLHEDSVPELAFWRALSKLMFTCGVGDFSRSDIISPQPKRLRKQLSALINFVKFHEERMELYGRITAARDEYLDRLQVVTQENQQLQTQLEDLREETKVQREEISSLDEAIANTSKQINEKNQEQSSLRQQCQELKKVNAGLKEQLGEAGLERGNASAEIRKLQSQVVHSPERVRREMHESQRALQQERREGEAAEQAALVATTATKVVDEANLKVQEALAVAEEVAEHTSKWHDTVGQIKAKEAKTAVNRKEASEVMETALDVERQNARLQDKLQHLQAQGESKQRAAADLNEQGRAKLIEQQRKRRDVDSKISDEERAAEVLEKQIQAQHSLHESRRQELQGAWKALEHSLHLHREAMVQAMKGEATLPTPPEENATTMDHPAALPPPPTPSATIEAC</sequence>
<dbReference type="InterPro" id="IPR005549">
    <property type="entry name" value="Kinetochore_Nuf2_N"/>
</dbReference>
<dbReference type="PANTHER" id="PTHR21650">
    <property type="entry name" value="MEMBRALIN/KINETOCHORE PROTEIN NUF2"/>
    <property type="match status" value="1"/>
</dbReference>
<dbReference type="AlphaFoldDB" id="A0A7S2W6E6"/>
<feature type="region of interest" description="Disordered" evidence="13">
    <location>
        <begin position="34"/>
        <end position="61"/>
    </location>
</feature>
<keyword evidence="11" id="KW-0137">Centromere</keyword>
<dbReference type="Pfam" id="PF03800">
    <property type="entry name" value="Nuf2"/>
    <property type="match status" value="1"/>
</dbReference>
<evidence type="ECO:0000256" key="2">
    <source>
        <dbReference type="ARBA" id="ARBA00004629"/>
    </source>
</evidence>
<keyword evidence="9" id="KW-0539">Nucleus</keyword>
<dbReference type="InterPro" id="IPR038275">
    <property type="entry name" value="Nuf2_N_sf"/>
</dbReference>
<organism evidence="15">
    <name type="scientific">Rhizochromulina marina</name>
    <dbReference type="NCBI Taxonomy" id="1034831"/>
    <lineage>
        <taxon>Eukaryota</taxon>
        <taxon>Sar</taxon>
        <taxon>Stramenopiles</taxon>
        <taxon>Ochrophyta</taxon>
        <taxon>Dictyochophyceae</taxon>
        <taxon>Rhizochromulinales</taxon>
        <taxon>Rhizochromulina</taxon>
    </lineage>
</organism>
<evidence type="ECO:0000256" key="11">
    <source>
        <dbReference type="ARBA" id="ARBA00023328"/>
    </source>
</evidence>
<protein>
    <recommendedName>
        <fullName evidence="14">Kinetochore protein Nuf2 N-terminal domain-containing protein</fullName>
    </recommendedName>
</protein>
<accession>A0A7S2W6E6</accession>
<evidence type="ECO:0000256" key="3">
    <source>
        <dbReference type="ARBA" id="ARBA00005498"/>
    </source>
</evidence>
<feature type="coiled-coil region" evidence="12">
    <location>
        <begin position="388"/>
        <end position="461"/>
    </location>
</feature>
<evidence type="ECO:0000256" key="6">
    <source>
        <dbReference type="ARBA" id="ARBA00022776"/>
    </source>
</evidence>
<evidence type="ECO:0000256" key="10">
    <source>
        <dbReference type="ARBA" id="ARBA00023306"/>
    </source>
</evidence>
<feature type="coiled-coil region" evidence="12">
    <location>
        <begin position="203"/>
        <end position="279"/>
    </location>
</feature>
<evidence type="ECO:0000256" key="1">
    <source>
        <dbReference type="ARBA" id="ARBA00004123"/>
    </source>
</evidence>
<evidence type="ECO:0000313" key="15">
    <source>
        <dbReference type="EMBL" id="CAD9668785.1"/>
    </source>
</evidence>
<keyword evidence="10" id="KW-0131">Cell cycle</keyword>
<dbReference type="GO" id="GO:0051315">
    <property type="term" value="P:attachment of mitotic spindle microtubules to kinetochore"/>
    <property type="evidence" value="ECO:0007669"/>
    <property type="project" value="TreeGrafter"/>
</dbReference>
<dbReference type="GO" id="GO:0044877">
    <property type="term" value="F:protein-containing complex binding"/>
    <property type="evidence" value="ECO:0007669"/>
    <property type="project" value="TreeGrafter"/>
</dbReference>
<dbReference type="GO" id="GO:0051383">
    <property type="term" value="P:kinetochore organization"/>
    <property type="evidence" value="ECO:0007669"/>
    <property type="project" value="TreeGrafter"/>
</dbReference>
<evidence type="ECO:0000256" key="7">
    <source>
        <dbReference type="ARBA" id="ARBA00022838"/>
    </source>
</evidence>
<keyword evidence="6" id="KW-0498">Mitosis</keyword>
<reference evidence="15" key="1">
    <citation type="submission" date="2021-01" db="EMBL/GenBank/DDBJ databases">
        <authorList>
            <person name="Corre E."/>
            <person name="Pelletier E."/>
            <person name="Niang G."/>
            <person name="Scheremetjew M."/>
            <person name="Finn R."/>
            <person name="Kale V."/>
            <person name="Holt S."/>
            <person name="Cochrane G."/>
            <person name="Meng A."/>
            <person name="Brown T."/>
            <person name="Cohen L."/>
        </authorList>
    </citation>
    <scope>NUCLEOTIDE SEQUENCE</scope>
    <source>
        <strain evidence="15">CCMP1243</strain>
    </source>
</reference>
<comment type="similarity">
    <text evidence="3">Belongs to the NUF2 family.</text>
</comment>
<keyword evidence="7" id="KW-0995">Kinetochore</keyword>
<keyword evidence="5" id="KW-0132">Cell division</keyword>
<name>A0A7S2W6E6_9STRA</name>
<comment type="subcellular location">
    <subcellularLocation>
        <location evidence="2">Chromosome</location>
        <location evidence="2">Centromere</location>
        <location evidence="2">Kinetochore</location>
    </subcellularLocation>
    <subcellularLocation>
        <location evidence="1">Nucleus</location>
    </subcellularLocation>
</comment>
<dbReference type="EMBL" id="HBHJ01005692">
    <property type="protein sequence ID" value="CAD9668785.1"/>
    <property type="molecule type" value="Transcribed_RNA"/>
</dbReference>
<evidence type="ECO:0000256" key="12">
    <source>
        <dbReference type="SAM" id="Coils"/>
    </source>
</evidence>
<gene>
    <name evidence="15" type="ORF">RMAR1173_LOCUS3729</name>
</gene>
<evidence type="ECO:0000256" key="9">
    <source>
        <dbReference type="ARBA" id="ARBA00023242"/>
    </source>
</evidence>